<dbReference type="InterPro" id="IPR029057">
    <property type="entry name" value="PRTase-like"/>
</dbReference>
<dbReference type="InterPro" id="IPR000836">
    <property type="entry name" value="PRTase_dom"/>
</dbReference>
<dbReference type="InterPro" id="IPR036388">
    <property type="entry name" value="WH-like_DNA-bd_sf"/>
</dbReference>
<evidence type="ECO:0000313" key="8">
    <source>
        <dbReference type="EMBL" id="GGE21865.1"/>
    </source>
</evidence>
<dbReference type="EMBL" id="BMHQ01000008">
    <property type="protein sequence ID" value="GGE21865.1"/>
    <property type="molecule type" value="Genomic_DNA"/>
</dbReference>
<dbReference type="NCBIfam" id="TIGR01743">
    <property type="entry name" value="purR_Bsub"/>
    <property type="match status" value="1"/>
</dbReference>
<comment type="subunit">
    <text evidence="1">Homodimer.</text>
</comment>
<dbReference type="RefSeq" id="WP_188648221.1">
    <property type="nucleotide sequence ID" value="NZ_BMHQ01000008.1"/>
</dbReference>
<dbReference type="InterPro" id="IPR050118">
    <property type="entry name" value="Pur/Pyrimidine_PRTase"/>
</dbReference>
<feature type="domain" description="Phosphoribosyltransferase" evidence="6">
    <location>
        <begin position="114"/>
        <end position="248"/>
    </location>
</feature>
<reference evidence="8" key="2">
    <citation type="submission" date="2020-09" db="EMBL/GenBank/DDBJ databases">
        <authorList>
            <person name="Sun Q."/>
            <person name="Zhou Y."/>
        </authorList>
    </citation>
    <scope>NUCLEOTIDE SEQUENCE</scope>
    <source>
        <strain evidence="8">CGMCC 1.15179</strain>
    </source>
</reference>
<evidence type="ECO:0000256" key="4">
    <source>
        <dbReference type="ARBA" id="ARBA00023163"/>
    </source>
</evidence>
<dbReference type="AlphaFoldDB" id="A0A8J2VE39"/>
<protein>
    <submittedName>
        <fullName evidence="8">Pur operon repressor</fullName>
    </submittedName>
</protein>
<organism evidence="8 9">
    <name type="scientific">Marinithermofilum abyssi</name>
    <dbReference type="NCBI Taxonomy" id="1571185"/>
    <lineage>
        <taxon>Bacteria</taxon>
        <taxon>Bacillati</taxon>
        <taxon>Bacillota</taxon>
        <taxon>Bacilli</taxon>
        <taxon>Bacillales</taxon>
        <taxon>Thermoactinomycetaceae</taxon>
        <taxon>Marinithermofilum</taxon>
    </lineage>
</organism>
<evidence type="ECO:0000259" key="7">
    <source>
        <dbReference type="Pfam" id="PF09182"/>
    </source>
</evidence>
<keyword evidence="3" id="KW-0238">DNA-binding</keyword>
<dbReference type="PANTHER" id="PTHR43864">
    <property type="entry name" value="HYPOXANTHINE/GUANINE PHOSPHORIBOSYLTRANSFERASE"/>
    <property type="match status" value="1"/>
</dbReference>
<dbReference type="InterPro" id="IPR015265">
    <property type="entry name" value="PuR_N"/>
</dbReference>
<evidence type="ECO:0000256" key="2">
    <source>
        <dbReference type="ARBA" id="ARBA00023015"/>
    </source>
</evidence>
<evidence type="ECO:0000256" key="3">
    <source>
        <dbReference type="ARBA" id="ARBA00023125"/>
    </source>
</evidence>
<feature type="domain" description="Bacterial purine repressor N-terminal" evidence="7">
    <location>
        <begin position="5"/>
        <end position="74"/>
    </location>
</feature>
<dbReference type="Pfam" id="PF00156">
    <property type="entry name" value="Pribosyltran"/>
    <property type="match status" value="1"/>
</dbReference>
<comment type="similarity">
    <text evidence="5">Belongs to the purine/pyrimidine phosphoribosyltransferase family. PurR subfamily.</text>
</comment>
<reference evidence="8" key="1">
    <citation type="journal article" date="2014" name="Int. J. Syst. Evol. Microbiol.">
        <title>Complete genome sequence of Corynebacterium casei LMG S-19264T (=DSM 44701T), isolated from a smear-ripened cheese.</title>
        <authorList>
            <consortium name="US DOE Joint Genome Institute (JGI-PGF)"/>
            <person name="Walter F."/>
            <person name="Albersmeier A."/>
            <person name="Kalinowski J."/>
            <person name="Ruckert C."/>
        </authorList>
    </citation>
    <scope>NUCLEOTIDE SEQUENCE</scope>
    <source>
        <strain evidence="8">CGMCC 1.15179</strain>
    </source>
</reference>
<comment type="caution">
    <text evidence="8">The sequence shown here is derived from an EMBL/GenBank/DDBJ whole genome shotgun (WGS) entry which is preliminary data.</text>
</comment>
<dbReference type="GO" id="GO:0045892">
    <property type="term" value="P:negative regulation of DNA-templated transcription"/>
    <property type="evidence" value="ECO:0007669"/>
    <property type="project" value="InterPro"/>
</dbReference>
<name>A0A8J2VE39_9BACL</name>
<evidence type="ECO:0000259" key="6">
    <source>
        <dbReference type="Pfam" id="PF00156"/>
    </source>
</evidence>
<keyword evidence="9" id="KW-1185">Reference proteome</keyword>
<gene>
    <name evidence="8" type="ORF">GCM10011571_25000</name>
</gene>
<evidence type="ECO:0000256" key="5">
    <source>
        <dbReference type="ARBA" id="ARBA00049656"/>
    </source>
</evidence>
<dbReference type="SUPFAM" id="SSF46785">
    <property type="entry name" value="Winged helix' DNA-binding domain"/>
    <property type="match status" value="1"/>
</dbReference>
<keyword evidence="2" id="KW-0805">Transcription regulation</keyword>
<dbReference type="CDD" id="cd06223">
    <property type="entry name" value="PRTases_typeI"/>
    <property type="match status" value="1"/>
</dbReference>
<dbReference type="GO" id="GO:0045982">
    <property type="term" value="P:negative regulation of purine nucleobase metabolic process"/>
    <property type="evidence" value="ECO:0007669"/>
    <property type="project" value="InterPro"/>
</dbReference>
<dbReference type="InterPro" id="IPR036390">
    <property type="entry name" value="WH_DNA-bd_sf"/>
</dbReference>
<evidence type="ECO:0000313" key="9">
    <source>
        <dbReference type="Proteomes" id="UP000625210"/>
    </source>
</evidence>
<dbReference type="SUPFAM" id="SSF53271">
    <property type="entry name" value="PRTase-like"/>
    <property type="match status" value="1"/>
</dbReference>
<proteinExistence type="inferred from homology"/>
<sequence length="279" mass="31103">MKKWKRSTRLVDMTQQLTLQPHRLISLSEFANRYQAAKSSISEDLAILHEVFHQEGYGWLETVSGAAGGVRFIPKTTREKAEEIAERLCRQLESPDRILPGGYLYLSDLLGDSLMVRDIGRIWATVFAEERVDAIMTVETKGIPLAYATAGLLGVPVAIVRRDSRITEGSVVTINTVSGSSRRLGSLSLSRRSLKEGSRVLIVDDFMKAGSTVRGMMDLCREFQAEVAGVGVMAELLAQERLVDQYYSLVTVAEVDERERRIQVLKGNLFSGEAFTWKS</sequence>
<evidence type="ECO:0000256" key="1">
    <source>
        <dbReference type="ARBA" id="ARBA00011738"/>
    </source>
</evidence>
<accession>A0A8J2VE39</accession>
<dbReference type="Gene3D" id="1.10.10.10">
    <property type="entry name" value="Winged helix-like DNA-binding domain superfamily/Winged helix DNA-binding domain"/>
    <property type="match status" value="1"/>
</dbReference>
<dbReference type="Gene3D" id="3.40.50.2020">
    <property type="match status" value="1"/>
</dbReference>
<keyword evidence="4" id="KW-0804">Transcription</keyword>
<dbReference type="PANTHER" id="PTHR43864:SF2">
    <property type="entry name" value="PUR OPERON REPRESSOR"/>
    <property type="match status" value="1"/>
</dbReference>
<dbReference type="GO" id="GO:0003677">
    <property type="term" value="F:DNA binding"/>
    <property type="evidence" value="ECO:0007669"/>
    <property type="project" value="UniProtKB-KW"/>
</dbReference>
<dbReference type="InterPro" id="IPR010078">
    <property type="entry name" value="PurR_Bsub"/>
</dbReference>
<dbReference type="Pfam" id="PF09182">
    <property type="entry name" value="PuR_N"/>
    <property type="match status" value="1"/>
</dbReference>
<dbReference type="Proteomes" id="UP000625210">
    <property type="component" value="Unassembled WGS sequence"/>
</dbReference>